<keyword evidence="2" id="KW-1185">Reference proteome</keyword>
<protein>
    <submittedName>
        <fullName evidence="1">Uncharacterized protein</fullName>
    </submittedName>
</protein>
<comment type="caution">
    <text evidence="1">The sequence shown here is derived from an EMBL/GenBank/DDBJ whole genome shotgun (WGS) entry which is preliminary data.</text>
</comment>
<name>A0ACB9ZFY2_9PEZI</name>
<organism evidence="1 2">
    <name type="scientific">Hypoxylon rubiginosum</name>
    <dbReference type="NCBI Taxonomy" id="110542"/>
    <lineage>
        <taxon>Eukaryota</taxon>
        <taxon>Fungi</taxon>
        <taxon>Dikarya</taxon>
        <taxon>Ascomycota</taxon>
        <taxon>Pezizomycotina</taxon>
        <taxon>Sordariomycetes</taxon>
        <taxon>Xylariomycetidae</taxon>
        <taxon>Xylariales</taxon>
        <taxon>Hypoxylaceae</taxon>
        <taxon>Hypoxylon</taxon>
    </lineage>
</organism>
<evidence type="ECO:0000313" key="2">
    <source>
        <dbReference type="Proteomes" id="UP001497700"/>
    </source>
</evidence>
<dbReference type="Proteomes" id="UP001497700">
    <property type="component" value="Unassembled WGS sequence"/>
</dbReference>
<accession>A0ACB9ZFY2</accession>
<gene>
    <name evidence="1" type="ORF">F4820DRAFT_470741</name>
</gene>
<dbReference type="EMBL" id="MU393427">
    <property type="protein sequence ID" value="KAI4869878.1"/>
    <property type="molecule type" value="Genomic_DNA"/>
</dbReference>
<reference evidence="1 2" key="1">
    <citation type="journal article" date="2022" name="New Phytol.">
        <title>Ecological generalism drives hyperdiversity of secondary metabolite gene clusters in xylarialean endophytes.</title>
        <authorList>
            <person name="Franco M.E.E."/>
            <person name="Wisecaver J.H."/>
            <person name="Arnold A.E."/>
            <person name="Ju Y.M."/>
            <person name="Slot J.C."/>
            <person name="Ahrendt S."/>
            <person name="Moore L.P."/>
            <person name="Eastman K.E."/>
            <person name="Scott K."/>
            <person name="Konkel Z."/>
            <person name="Mondo S.J."/>
            <person name="Kuo A."/>
            <person name="Hayes R.D."/>
            <person name="Haridas S."/>
            <person name="Andreopoulos B."/>
            <person name="Riley R."/>
            <person name="LaButti K."/>
            <person name="Pangilinan J."/>
            <person name="Lipzen A."/>
            <person name="Amirebrahimi M."/>
            <person name="Yan J."/>
            <person name="Adam C."/>
            <person name="Keymanesh K."/>
            <person name="Ng V."/>
            <person name="Louie K."/>
            <person name="Northen T."/>
            <person name="Drula E."/>
            <person name="Henrissat B."/>
            <person name="Hsieh H.M."/>
            <person name="Youens-Clark K."/>
            <person name="Lutzoni F."/>
            <person name="Miadlikowska J."/>
            <person name="Eastwood D.C."/>
            <person name="Hamelin R.C."/>
            <person name="Grigoriev I.V."/>
            <person name="U'Ren J.M."/>
        </authorList>
    </citation>
    <scope>NUCLEOTIDE SEQUENCE [LARGE SCALE GENOMIC DNA]</scope>
    <source>
        <strain evidence="1 2">CBS 119005</strain>
    </source>
</reference>
<sequence>MSTYTDAQYYDASAYWAAPTRNFRTSARLHLQHFLHQHTVGHTLDPRIESSVVGSQSLKIADLGCGNGMWLVDLDTELSKKGISAQLDGYDINPINFPASAYLPEAVSLKQLDVLAKPVPAEMVGVYDVVHIKGFTSIVINSDVTPLLSMAITILKPGGWLQWEDVRSDRFLAESPSPEIGKTACDTMLQIVMAGTTARGLKGDWLEVLDRHLEEHGLEDVHLQIYESRKQDLKAWTEDYLMVLEELHVLFPSQKKMPQAPMTAEGWIDLFSKVVKETEQGVVIHQGRIVAGIGRKAL</sequence>
<evidence type="ECO:0000313" key="1">
    <source>
        <dbReference type="EMBL" id="KAI4869878.1"/>
    </source>
</evidence>
<proteinExistence type="predicted"/>